<accession>W9RUX3</accession>
<keyword evidence="1" id="KW-1133">Transmembrane helix</keyword>
<evidence type="ECO:0000313" key="2">
    <source>
        <dbReference type="EMBL" id="EXB97061.1"/>
    </source>
</evidence>
<gene>
    <name evidence="2" type="ORF">L484_014673</name>
</gene>
<keyword evidence="3" id="KW-1185">Reference proteome</keyword>
<feature type="transmembrane region" description="Helical" evidence="1">
    <location>
        <begin position="39"/>
        <end position="60"/>
    </location>
</feature>
<sequence>MRHRDHRDTQKICVDVFSFFDRDVTTLAMRTGHMSSSSARYFVVFFTTATTIVRTIFANIGNLQTPLTMAISDEIGEIG</sequence>
<name>W9RUX3_9ROSA</name>
<proteinExistence type="predicted"/>
<organism evidence="2 3">
    <name type="scientific">Morus notabilis</name>
    <dbReference type="NCBI Taxonomy" id="981085"/>
    <lineage>
        <taxon>Eukaryota</taxon>
        <taxon>Viridiplantae</taxon>
        <taxon>Streptophyta</taxon>
        <taxon>Embryophyta</taxon>
        <taxon>Tracheophyta</taxon>
        <taxon>Spermatophyta</taxon>
        <taxon>Magnoliopsida</taxon>
        <taxon>eudicotyledons</taxon>
        <taxon>Gunneridae</taxon>
        <taxon>Pentapetalae</taxon>
        <taxon>rosids</taxon>
        <taxon>fabids</taxon>
        <taxon>Rosales</taxon>
        <taxon>Moraceae</taxon>
        <taxon>Moreae</taxon>
        <taxon>Morus</taxon>
    </lineage>
</organism>
<protein>
    <submittedName>
        <fullName evidence="2">Uncharacterized protein</fullName>
    </submittedName>
</protein>
<evidence type="ECO:0000313" key="3">
    <source>
        <dbReference type="Proteomes" id="UP000030645"/>
    </source>
</evidence>
<dbReference type="Proteomes" id="UP000030645">
    <property type="component" value="Unassembled WGS sequence"/>
</dbReference>
<keyword evidence="1" id="KW-0812">Transmembrane</keyword>
<keyword evidence="1" id="KW-0472">Membrane</keyword>
<evidence type="ECO:0000256" key="1">
    <source>
        <dbReference type="SAM" id="Phobius"/>
    </source>
</evidence>
<dbReference type="EMBL" id="KE345255">
    <property type="protein sequence ID" value="EXB97061.1"/>
    <property type="molecule type" value="Genomic_DNA"/>
</dbReference>
<dbReference type="AlphaFoldDB" id="W9RUX3"/>
<reference evidence="3" key="1">
    <citation type="submission" date="2013-01" db="EMBL/GenBank/DDBJ databases">
        <title>Draft Genome Sequence of a Mulberry Tree, Morus notabilis C.K. Schneid.</title>
        <authorList>
            <person name="He N."/>
            <person name="Zhao S."/>
        </authorList>
    </citation>
    <scope>NUCLEOTIDE SEQUENCE</scope>
</reference>